<dbReference type="InterPro" id="IPR035165">
    <property type="entry name" value="DUF5319"/>
</dbReference>
<evidence type="ECO:0000313" key="1">
    <source>
        <dbReference type="EMBL" id="MBC3179016.1"/>
    </source>
</evidence>
<organism evidence="2 3">
    <name type="scientific">Corynebacterium lujinxingii</name>
    <dbReference type="NCBI Taxonomy" id="2763010"/>
    <lineage>
        <taxon>Bacteria</taxon>
        <taxon>Bacillati</taxon>
        <taxon>Actinomycetota</taxon>
        <taxon>Actinomycetes</taxon>
        <taxon>Mycobacteriales</taxon>
        <taxon>Corynebacteriaceae</taxon>
        <taxon>Corynebacterium</taxon>
    </lineage>
</organism>
<evidence type="ECO:0000313" key="2">
    <source>
        <dbReference type="EMBL" id="QNP91269.1"/>
    </source>
</evidence>
<keyword evidence="4" id="KW-1185">Reference proteome</keyword>
<evidence type="ECO:0000313" key="3">
    <source>
        <dbReference type="Proteomes" id="UP000516235"/>
    </source>
</evidence>
<dbReference type="Proteomes" id="UP000642876">
    <property type="component" value="Unassembled WGS sequence"/>
</dbReference>
<dbReference type="EMBL" id="CP061032">
    <property type="protein sequence ID" value="QNP91269.1"/>
    <property type="molecule type" value="Genomic_DNA"/>
</dbReference>
<protein>
    <submittedName>
        <fullName evidence="2">DUF5319 domain-containing protein</fullName>
    </submittedName>
</protein>
<dbReference type="KEGG" id="cluj:IAU68_01990"/>
<name>A0A7H0K1V3_9CORY</name>
<accession>A0A7H0K1V3</accession>
<proteinExistence type="predicted"/>
<gene>
    <name evidence="1" type="ORF">H7348_06795</name>
    <name evidence="2" type="ORF">IAU68_01990</name>
</gene>
<dbReference type="Proteomes" id="UP000516235">
    <property type="component" value="Chromosome"/>
</dbReference>
<dbReference type="RefSeq" id="WP_186337537.1">
    <property type="nucleotide sequence ID" value="NZ_CP061032.1"/>
</dbReference>
<reference evidence="3 4" key="1">
    <citation type="submission" date="2020-08" db="EMBL/GenBank/DDBJ databases">
        <title>novel species in genus Corynebacterium.</title>
        <authorList>
            <person name="Zhang G."/>
        </authorList>
    </citation>
    <scope>NUCLEOTIDE SEQUENCE [LARGE SCALE GENOMIC DNA]</scope>
    <source>
        <strain evidence="3 4">zg-917</strain>
        <strain evidence="2">Zg-917</strain>
    </source>
</reference>
<dbReference type="AlphaFoldDB" id="A0A7H0K1V3"/>
<dbReference type="Pfam" id="PF17252">
    <property type="entry name" value="DUF5319"/>
    <property type="match status" value="1"/>
</dbReference>
<evidence type="ECO:0000313" key="4">
    <source>
        <dbReference type="Proteomes" id="UP000642876"/>
    </source>
</evidence>
<sequence length="126" mass="14361">MRGVNFDDMMPLDPFADDPNDPASFIDDDEVVEPLSAQERVAVIQDLSHVRDAKRLLKPRGILGIHFLCEDCDQLHYYDWEIMEQNMIATLNGELPPVHEPSAEPNIDAYVPWDYAMGYLDGLEGR</sequence>
<dbReference type="EMBL" id="JACMYE010000005">
    <property type="protein sequence ID" value="MBC3179016.1"/>
    <property type="molecule type" value="Genomic_DNA"/>
</dbReference>